<dbReference type="AlphaFoldDB" id="A0A7J7E8J6"/>
<accession>A0A7J7E8J6</accession>
<comment type="caution">
    <text evidence="2">The sequence shown here is derived from an EMBL/GenBank/DDBJ whole genome shotgun (WGS) entry which is preliminary data.</text>
</comment>
<gene>
    <name evidence="2" type="ORF">HPG69_003276</name>
</gene>
<name>A0A7J7E8J6_DICBM</name>
<sequence>MLTPKAGTIEMALESLVFSDRNMSYIATFPCTYQAFTATQQVLDQLFHRRVLPPPQHSEPLNSPSEEDMRRGFHQFKVIEDIPLLQEAANQYNFEPKEQFGAWFQATEPLSEDKSHCLSCQLEPPFQWASKIQEFFKAKKSPPSSSSGLSECLDWQ</sequence>
<dbReference type="InterPro" id="IPR000651">
    <property type="entry name" value="Ras-like_Gua-exchang_fac_N"/>
</dbReference>
<dbReference type="Pfam" id="PF00618">
    <property type="entry name" value="RasGEF_N"/>
    <property type="match status" value="1"/>
</dbReference>
<reference evidence="2 3" key="1">
    <citation type="journal article" date="2020" name="Mol. Biol. Evol.">
        <title>Interspecific Gene Flow and the Evolution of Specialization in Black and White Rhinoceros.</title>
        <authorList>
            <person name="Moodley Y."/>
            <person name="Westbury M.V."/>
            <person name="Russo I.M."/>
            <person name="Gopalakrishnan S."/>
            <person name="Rakotoarivelo A."/>
            <person name="Olsen R.A."/>
            <person name="Prost S."/>
            <person name="Tunstall T."/>
            <person name="Ryder O.A."/>
            <person name="Dalen L."/>
            <person name="Bruford M.W."/>
        </authorList>
    </citation>
    <scope>NUCLEOTIDE SEQUENCE [LARGE SCALE GENOMIC DNA]</scope>
    <source>
        <strain evidence="2">SBR-YM</strain>
        <tissue evidence="2">Skin</tissue>
    </source>
</reference>
<evidence type="ECO:0000313" key="2">
    <source>
        <dbReference type="EMBL" id="KAF5912003.1"/>
    </source>
</evidence>
<dbReference type="Proteomes" id="UP000551758">
    <property type="component" value="Unassembled WGS sequence"/>
</dbReference>
<keyword evidence="3" id="KW-1185">Reference proteome</keyword>
<dbReference type="InterPro" id="IPR023578">
    <property type="entry name" value="Ras_GEF_dom_sf"/>
</dbReference>
<organism evidence="2 3">
    <name type="scientific">Diceros bicornis minor</name>
    <name type="common">South-central black rhinoceros</name>
    <dbReference type="NCBI Taxonomy" id="77932"/>
    <lineage>
        <taxon>Eukaryota</taxon>
        <taxon>Metazoa</taxon>
        <taxon>Chordata</taxon>
        <taxon>Craniata</taxon>
        <taxon>Vertebrata</taxon>
        <taxon>Euteleostomi</taxon>
        <taxon>Mammalia</taxon>
        <taxon>Eutheria</taxon>
        <taxon>Laurasiatheria</taxon>
        <taxon>Perissodactyla</taxon>
        <taxon>Rhinocerotidae</taxon>
        <taxon>Diceros</taxon>
    </lineage>
</organism>
<evidence type="ECO:0000313" key="3">
    <source>
        <dbReference type="Proteomes" id="UP000551758"/>
    </source>
</evidence>
<dbReference type="EMBL" id="JACDTQ010003868">
    <property type="protein sequence ID" value="KAF5912003.1"/>
    <property type="molecule type" value="Genomic_DNA"/>
</dbReference>
<evidence type="ECO:0000259" key="1">
    <source>
        <dbReference type="Pfam" id="PF00618"/>
    </source>
</evidence>
<protein>
    <recommendedName>
        <fullName evidence="1">N-terminal Ras-GEF domain-containing protein</fullName>
    </recommendedName>
</protein>
<dbReference type="SUPFAM" id="SSF48366">
    <property type="entry name" value="Ras GEF"/>
    <property type="match status" value="2"/>
</dbReference>
<proteinExistence type="predicted"/>
<feature type="domain" description="N-terminal Ras-GEF" evidence="1">
    <location>
        <begin position="6"/>
        <end position="68"/>
    </location>
</feature>
<dbReference type="Gene3D" id="1.20.870.10">
    <property type="entry name" value="Son of sevenless (SoS) protein Chain: S domain 1"/>
    <property type="match status" value="1"/>
</dbReference>